<keyword evidence="2" id="KW-0680">Restriction system</keyword>
<dbReference type="Proteomes" id="UP000825483">
    <property type="component" value="Unassembled WGS sequence"/>
</dbReference>
<comment type="similarity">
    <text evidence="1">Belongs to the type-I restriction system S methylase family.</text>
</comment>
<evidence type="ECO:0000256" key="1">
    <source>
        <dbReference type="ARBA" id="ARBA00010923"/>
    </source>
</evidence>
<dbReference type="InterPro" id="IPR044946">
    <property type="entry name" value="Restrct_endonuc_typeI_TRD_sf"/>
</dbReference>
<comment type="caution">
    <text evidence="5">The sequence shown here is derived from an EMBL/GenBank/DDBJ whole genome shotgun (WGS) entry which is preliminary data.</text>
</comment>
<feature type="domain" description="Type I restriction modification DNA specificity" evidence="4">
    <location>
        <begin position="5"/>
        <end position="180"/>
    </location>
</feature>
<dbReference type="GO" id="GO:0003677">
    <property type="term" value="F:DNA binding"/>
    <property type="evidence" value="ECO:0007669"/>
    <property type="project" value="UniProtKB-KW"/>
</dbReference>
<name>A0A9R1CXN2_9BACT</name>
<dbReference type="InterPro" id="IPR000055">
    <property type="entry name" value="Restrct_endonuc_typeI_TRD"/>
</dbReference>
<protein>
    <recommendedName>
        <fullName evidence="4">Type I restriction modification DNA specificity domain-containing protein</fullName>
    </recommendedName>
</protein>
<dbReference type="PANTHER" id="PTHR30408:SF13">
    <property type="entry name" value="TYPE I RESTRICTION ENZYME HINDI SPECIFICITY SUBUNIT"/>
    <property type="match status" value="1"/>
</dbReference>
<dbReference type="Gene3D" id="3.90.220.20">
    <property type="entry name" value="DNA methylase specificity domains"/>
    <property type="match status" value="2"/>
</dbReference>
<dbReference type="SUPFAM" id="SSF116734">
    <property type="entry name" value="DNA methylase specificity domain"/>
    <property type="match status" value="2"/>
</dbReference>
<evidence type="ECO:0000313" key="6">
    <source>
        <dbReference type="Proteomes" id="UP000825483"/>
    </source>
</evidence>
<dbReference type="AlphaFoldDB" id="A0A9R1CXN2"/>
<dbReference type="GeneID" id="72467936"/>
<accession>A0A9R1CXN2</accession>
<feature type="domain" description="Type I restriction modification DNA specificity" evidence="4">
    <location>
        <begin position="222"/>
        <end position="364"/>
    </location>
</feature>
<dbReference type="InterPro" id="IPR052021">
    <property type="entry name" value="Type-I_RS_S_subunit"/>
</dbReference>
<dbReference type="RefSeq" id="WP_223929860.1">
    <property type="nucleotide sequence ID" value="NZ_BPTU01000003.1"/>
</dbReference>
<organism evidence="5 6">
    <name type="scientific">Prevotella lacticifex</name>
    <dbReference type="NCBI Taxonomy" id="2854755"/>
    <lineage>
        <taxon>Bacteria</taxon>
        <taxon>Pseudomonadati</taxon>
        <taxon>Bacteroidota</taxon>
        <taxon>Bacteroidia</taxon>
        <taxon>Bacteroidales</taxon>
        <taxon>Prevotellaceae</taxon>
        <taxon>Prevotella</taxon>
    </lineage>
</organism>
<dbReference type="GO" id="GO:0009307">
    <property type="term" value="P:DNA restriction-modification system"/>
    <property type="evidence" value="ECO:0007669"/>
    <property type="project" value="UniProtKB-KW"/>
</dbReference>
<dbReference type="EMBL" id="BPUB01000001">
    <property type="protein sequence ID" value="GJG58158.1"/>
    <property type="molecule type" value="Genomic_DNA"/>
</dbReference>
<keyword evidence="3" id="KW-0238">DNA-binding</keyword>
<dbReference type="PANTHER" id="PTHR30408">
    <property type="entry name" value="TYPE-1 RESTRICTION ENZYME ECOKI SPECIFICITY PROTEIN"/>
    <property type="match status" value="1"/>
</dbReference>
<gene>
    <name evidence="5" type="ORF">PRLR5076_10090</name>
</gene>
<keyword evidence="6" id="KW-1185">Reference proteome</keyword>
<evidence type="ECO:0000259" key="4">
    <source>
        <dbReference type="Pfam" id="PF01420"/>
    </source>
</evidence>
<reference evidence="5" key="1">
    <citation type="journal article" date="2022" name="Int. J. Syst. Evol. Microbiol.">
        <title>Prevotella lacticifex sp. nov., isolated from the rumen of cows.</title>
        <authorList>
            <person name="Shinkai T."/>
            <person name="Ikeyama N."/>
            <person name="Kumagai M."/>
            <person name="Ohmori H."/>
            <person name="Sakamoto M."/>
            <person name="Ohkuma M."/>
            <person name="Mitsumori M."/>
        </authorList>
    </citation>
    <scope>NUCLEOTIDE SEQUENCE</scope>
    <source>
        <strain evidence="5">R5076</strain>
    </source>
</reference>
<sequence>MKKEKFNILRIGDIVHTVSETHKFDKDFLIAINTSDVYNGVMGKGALTPVANLKGQFKKTIKTGDLLFSEIRPANRRFAKVTATECQDFVVSTKLMVLRKFNDQVDSDYFYYCLTNQPFLDTLQRRAENRIGSFPQITFDLLSGYAFPIPPLEEQKRISKVIASIDRKIELNKQINDNLEAMAKQLYDYWFVQFDFPDENGKPYKSSGGKMVWNEKLRKYIPEGWHCGSLLDIAEYTNGLACQKFRPIDNNYLPVIKIKEMRDGITSETERVRSDINDDVKVYDGDVLFSWSASLEIMLWAYGKGGLNQHIFKVTSKNGYPRFFYYFQILEYIGIFKRMAEARKTTMGHITQDHLCQSTIALPSSLALPNMLAKYIEPIFDEVVANNQEIIMLTKQRKELLPLLMNGQATVNYHLSDD</sequence>
<evidence type="ECO:0000256" key="2">
    <source>
        <dbReference type="ARBA" id="ARBA00022747"/>
    </source>
</evidence>
<evidence type="ECO:0000256" key="3">
    <source>
        <dbReference type="ARBA" id="ARBA00023125"/>
    </source>
</evidence>
<proteinExistence type="inferred from homology"/>
<dbReference type="Pfam" id="PF01420">
    <property type="entry name" value="Methylase_S"/>
    <property type="match status" value="2"/>
</dbReference>
<evidence type="ECO:0000313" key="5">
    <source>
        <dbReference type="EMBL" id="GJG58158.1"/>
    </source>
</evidence>